<feature type="transmembrane region" description="Helical" evidence="1">
    <location>
        <begin position="6"/>
        <end position="22"/>
    </location>
</feature>
<sequence>MQEVENFFNVLFIGSPAIGFIPQILSHDILFPEVLSVLAILANVLKLLHYSSEPFSPLIALQAVFIIVLHCYLIHFNPSNYSSIENNIFRVLKLTKLNKRYGTKAVYTTLIITALITFHLMGYLVSSMAFCGILSLVVELSINVLQVMIESDKKELIVLDGSKVKRSPKELYLFWMIGDVVKIWYMMKVASPNVYIMTTILQFLLDGYLFFT</sequence>
<keyword evidence="1" id="KW-1133">Transmembrane helix</keyword>
<proteinExistence type="predicted"/>
<feature type="transmembrane region" description="Helical" evidence="1">
    <location>
        <begin position="193"/>
        <end position="211"/>
    </location>
</feature>
<dbReference type="AlphaFoldDB" id="A0A9P6H113"/>
<evidence type="ECO:0000313" key="2">
    <source>
        <dbReference type="EMBL" id="KAF9762671.1"/>
    </source>
</evidence>
<feature type="transmembrane region" description="Helical" evidence="1">
    <location>
        <begin position="127"/>
        <end position="149"/>
    </location>
</feature>
<keyword evidence="1" id="KW-0812">Transmembrane</keyword>
<feature type="transmembrane region" description="Helical" evidence="1">
    <location>
        <begin position="105"/>
        <end position="121"/>
    </location>
</feature>
<keyword evidence="3" id="KW-1185">Reference proteome</keyword>
<accession>A0A9P6H113</accession>
<reference evidence="2 3" key="1">
    <citation type="journal article" date="2020" name="Genome Biol. Evol.">
        <title>Comparative genomics of strictly vertically transmitted, feminizing microsporidia endosymbionts of amphipod crustaceans.</title>
        <authorList>
            <person name="Cormier A."/>
            <person name="Chebbi M.A."/>
            <person name="Giraud I."/>
            <person name="Wattier R."/>
            <person name="Teixeira M."/>
            <person name="Gilbert C."/>
            <person name="Rigaud T."/>
            <person name="Cordaux R."/>
        </authorList>
    </citation>
    <scope>NUCLEOTIDE SEQUENCE [LARGE SCALE GENOMIC DNA]</scope>
    <source>
        <strain evidence="2 3">Ou3-Ou53</strain>
    </source>
</reference>
<feature type="transmembrane region" description="Helical" evidence="1">
    <location>
        <begin position="55"/>
        <end position="74"/>
    </location>
</feature>
<protein>
    <submittedName>
        <fullName evidence="2">Uncharacterized protein</fullName>
    </submittedName>
</protein>
<keyword evidence="1" id="KW-0472">Membrane</keyword>
<dbReference type="Proteomes" id="UP000740883">
    <property type="component" value="Unassembled WGS sequence"/>
</dbReference>
<evidence type="ECO:0000256" key="1">
    <source>
        <dbReference type="SAM" id="Phobius"/>
    </source>
</evidence>
<organism evidence="2 3">
    <name type="scientific">Nosema granulosis</name>
    <dbReference type="NCBI Taxonomy" id="83296"/>
    <lineage>
        <taxon>Eukaryota</taxon>
        <taxon>Fungi</taxon>
        <taxon>Fungi incertae sedis</taxon>
        <taxon>Microsporidia</taxon>
        <taxon>Nosematidae</taxon>
        <taxon>Nosema</taxon>
    </lineage>
</organism>
<gene>
    <name evidence="2" type="ORF">NGRA_1843</name>
</gene>
<comment type="caution">
    <text evidence="2">The sequence shown here is derived from an EMBL/GenBank/DDBJ whole genome shotgun (WGS) entry which is preliminary data.</text>
</comment>
<name>A0A9P6H113_9MICR</name>
<evidence type="ECO:0000313" key="3">
    <source>
        <dbReference type="Proteomes" id="UP000740883"/>
    </source>
</evidence>
<dbReference type="OrthoDB" id="292213at2759"/>
<dbReference type="EMBL" id="SBJO01000146">
    <property type="protein sequence ID" value="KAF9762671.1"/>
    <property type="molecule type" value="Genomic_DNA"/>
</dbReference>